<dbReference type="GO" id="GO:0003677">
    <property type="term" value="F:DNA binding"/>
    <property type="evidence" value="ECO:0007669"/>
    <property type="project" value="UniProtKB-KW"/>
</dbReference>
<keyword evidence="2" id="KW-0238">DNA-binding</keyword>
<dbReference type="RefSeq" id="WP_090019254.1">
    <property type="nucleotide sequence ID" value="NZ_FNCE01000003.1"/>
</dbReference>
<dbReference type="InterPro" id="IPR027373">
    <property type="entry name" value="RHH_dom"/>
</dbReference>
<evidence type="ECO:0000259" key="1">
    <source>
        <dbReference type="Pfam" id="PF13467"/>
    </source>
</evidence>
<evidence type="ECO:0000313" key="3">
    <source>
        <dbReference type="Proteomes" id="UP000199415"/>
    </source>
</evidence>
<sequence>MSTLKSRNVLLDGRRTSLRLERAVWDALDEICQREGMNLNQVCTHVERQRAERSLAAGIRVFVLHYFREAATEAGHAAAGHGANAGVR</sequence>
<dbReference type="OrthoDB" id="8479603at2"/>
<accession>A0A1G7PZX6</accession>
<dbReference type="InterPro" id="IPR038268">
    <property type="entry name" value="RHH_sf"/>
</dbReference>
<keyword evidence="3" id="KW-1185">Reference proteome</keyword>
<dbReference type="STRING" id="1082479.SAMN05216241_103119"/>
<dbReference type="Gene3D" id="1.10.3990.20">
    <property type="entry name" value="protein bp1543"/>
    <property type="match status" value="1"/>
</dbReference>
<feature type="domain" description="Ribbon-helix-helix" evidence="1">
    <location>
        <begin position="5"/>
        <end position="67"/>
    </location>
</feature>
<dbReference type="Pfam" id="PF13467">
    <property type="entry name" value="RHH_4"/>
    <property type="match status" value="1"/>
</dbReference>
<evidence type="ECO:0000313" key="2">
    <source>
        <dbReference type="EMBL" id="SDF90920.1"/>
    </source>
</evidence>
<dbReference type="Proteomes" id="UP000199415">
    <property type="component" value="Unassembled WGS sequence"/>
</dbReference>
<reference evidence="2 3" key="1">
    <citation type="submission" date="2016-10" db="EMBL/GenBank/DDBJ databases">
        <authorList>
            <person name="de Groot N.N."/>
        </authorList>
    </citation>
    <scope>NUCLEOTIDE SEQUENCE [LARGE SCALE GENOMIC DNA]</scope>
    <source>
        <strain evidence="2 3">DSM 25584</strain>
    </source>
</reference>
<organism evidence="2 3">
    <name type="scientific">Limimonas halophila</name>
    <dbReference type="NCBI Taxonomy" id="1082479"/>
    <lineage>
        <taxon>Bacteria</taxon>
        <taxon>Pseudomonadati</taxon>
        <taxon>Pseudomonadota</taxon>
        <taxon>Alphaproteobacteria</taxon>
        <taxon>Rhodospirillales</taxon>
        <taxon>Rhodovibrionaceae</taxon>
        <taxon>Limimonas</taxon>
    </lineage>
</organism>
<proteinExistence type="predicted"/>
<dbReference type="EMBL" id="FNCE01000003">
    <property type="protein sequence ID" value="SDF90920.1"/>
    <property type="molecule type" value="Genomic_DNA"/>
</dbReference>
<protein>
    <submittedName>
        <fullName evidence="2">Predicted DNA-binding protein, contains Ribbon-helix-helix (RHH) domain</fullName>
    </submittedName>
</protein>
<name>A0A1G7PZX6_9PROT</name>
<gene>
    <name evidence="2" type="ORF">SAMN05216241_103119</name>
</gene>
<dbReference type="AlphaFoldDB" id="A0A1G7PZX6"/>